<comment type="function">
    <text evidence="9">Cell surface GPI-bound ligand for Eph receptors, a family of receptor tyrosine kinases which are crucial for migration, repulsion and adhesion during neuronal, vascular and epithelial development. Binds promiscuously Eph receptors residing on adjacent cells, leading to contact-dependent bidirectional signaling into neighboring cells. The signaling pathway downstream of the receptor is referred to as forward signaling while the signaling pathway downstream of the ephrin ligand is referred to as reverse signaling.</text>
</comment>
<dbReference type="Pfam" id="PF00812">
    <property type="entry name" value="Ephrin"/>
    <property type="match status" value="1"/>
</dbReference>
<evidence type="ECO:0000313" key="18">
    <source>
        <dbReference type="Proteomes" id="UP000594220"/>
    </source>
</evidence>
<dbReference type="GO" id="GO:0005886">
    <property type="term" value="C:plasma membrane"/>
    <property type="evidence" value="ECO:0007669"/>
    <property type="project" value="UniProtKB-SubCell"/>
</dbReference>
<evidence type="ECO:0000313" key="17">
    <source>
        <dbReference type="Ensembl" id="ENSCPRP00005003511.1"/>
    </source>
</evidence>
<evidence type="ECO:0000256" key="12">
    <source>
        <dbReference type="ARBA" id="ARBA00078736"/>
    </source>
</evidence>
<keyword evidence="7" id="KW-0325">Glycoprotein</keyword>
<reference evidence="17" key="2">
    <citation type="submission" date="2025-09" db="UniProtKB">
        <authorList>
            <consortium name="Ensembl"/>
        </authorList>
    </citation>
    <scope>IDENTIFICATION</scope>
</reference>
<comment type="subunit">
    <text evidence="10">Interacts with EPHA8; activates EPHA8.</text>
</comment>
<dbReference type="Ensembl" id="ENSCPRT00005004102.1">
    <property type="protein sequence ID" value="ENSCPRP00005003511.1"/>
    <property type="gene ID" value="ENSCPRG00005002569.1"/>
</dbReference>
<keyword evidence="6" id="KW-1015">Disulfide bond</keyword>
<proteinExistence type="inferred from homology"/>
<evidence type="ECO:0000256" key="15">
    <source>
        <dbReference type="RuleBase" id="RU004375"/>
    </source>
</evidence>
<dbReference type="PANTHER" id="PTHR11304:SF5">
    <property type="entry name" value="EPHRIN-A3"/>
    <property type="match status" value="1"/>
</dbReference>
<evidence type="ECO:0000256" key="7">
    <source>
        <dbReference type="ARBA" id="ARBA00023180"/>
    </source>
</evidence>
<evidence type="ECO:0000256" key="10">
    <source>
        <dbReference type="ARBA" id="ARBA00061941"/>
    </source>
</evidence>
<dbReference type="PRINTS" id="PR01347">
    <property type="entry name" value="EPHRIN"/>
</dbReference>
<evidence type="ECO:0000256" key="11">
    <source>
        <dbReference type="ARBA" id="ARBA00069522"/>
    </source>
</evidence>
<dbReference type="InterPro" id="IPR019765">
    <property type="entry name" value="Ephrin_CS"/>
</dbReference>
<dbReference type="InterPro" id="IPR008972">
    <property type="entry name" value="Cupredoxin"/>
</dbReference>
<accession>A0A7M4E389</accession>
<dbReference type="CDD" id="cd10425">
    <property type="entry name" value="Ephrin-A_Ectodomain"/>
    <property type="match status" value="1"/>
</dbReference>
<comment type="similarity">
    <text evidence="14 15">Belongs to the ephrin family.</text>
</comment>
<sequence>MPRPPHGCSTMWPMFHWDRLVSGCSIQGWGDARCWHRPGTVCSVLELHPGCCLGVGGPGMGSGAPIRLGSCGLCCPTQLLWGQRVEQDPDVGGANAGTEAAIIHGSSACSAQLDTRGGGVCRGCDWAGLGLADGTGPQGSFAQCCRAGLCPWVACWVQRLCLGSGSLPQELWLGPGTALTCTSAHSLRREGYTVQVNVNDYLDIYCPHYNASVPEHKLEQYVLYMVSAEGYRTCNASQGFKRWECNRPHAPHSPIKFSEKFQRYSAFSLGYEFHAGHEYYYISTPTHNHRRACLRMKVFVCCASPSHSGEKSAPTLPPFTIGPEVKIEDIENFNPEVPKLEKSISGTSPKREHLPLAVAATLFLMMLLAS</sequence>
<evidence type="ECO:0000256" key="1">
    <source>
        <dbReference type="ARBA" id="ARBA00004609"/>
    </source>
</evidence>
<evidence type="ECO:0000256" key="4">
    <source>
        <dbReference type="ARBA" id="ARBA00022729"/>
    </source>
</evidence>
<dbReference type="FunFam" id="2.60.40.420:FF:000030">
    <property type="entry name" value="ephrin-A3 isoform X1"/>
    <property type="match status" value="1"/>
</dbReference>
<dbReference type="GO" id="GO:0048013">
    <property type="term" value="P:ephrin receptor signaling pathway"/>
    <property type="evidence" value="ECO:0007669"/>
    <property type="project" value="InterPro"/>
</dbReference>
<keyword evidence="2" id="KW-1003">Cell membrane</keyword>
<gene>
    <name evidence="17" type="primary">EFNA3</name>
</gene>
<dbReference type="PROSITE" id="PS01299">
    <property type="entry name" value="EPHRIN_RBD_1"/>
    <property type="match status" value="1"/>
</dbReference>
<dbReference type="SUPFAM" id="SSF49503">
    <property type="entry name" value="Cupredoxins"/>
    <property type="match status" value="1"/>
</dbReference>
<dbReference type="GO" id="GO:0046875">
    <property type="term" value="F:ephrin receptor binding"/>
    <property type="evidence" value="ECO:0007669"/>
    <property type="project" value="InterPro"/>
</dbReference>
<evidence type="ECO:0000256" key="14">
    <source>
        <dbReference type="PROSITE-ProRule" id="PRU00884"/>
    </source>
</evidence>
<dbReference type="InterPro" id="IPR001799">
    <property type="entry name" value="Ephrin_RBD"/>
</dbReference>
<protein>
    <recommendedName>
        <fullName evidence="11">Ephrin-A3</fullName>
    </recommendedName>
    <alternativeName>
        <fullName evidence="13">EHK1 ligand</fullName>
    </alternativeName>
    <alternativeName>
        <fullName evidence="12">EPH-related receptor tyrosine kinase ligand 3</fullName>
    </alternativeName>
</protein>
<evidence type="ECO:0000256" key="13">
    <source>
        <dbReference type="ARBA" id="ARBA00084021"/>
    </source>
</evidence>
<feature type="domain" description="Ephrin RBD" evidence="16">
    <location>
        <begin position="173"/>
        <end position="304"/>
    </location>
</feature>
<dbReference type="GO" id="GO:0098552">
    <property type="term" value="C:side of membrane"/>
    <property type="evidence" value="ECO:0007669"/>
    <property type="project" value="UniProtKB-KW"/>
</dbReference>
<dbReference type="AlphaFoldDB" id="A0A7M4E389"/>
<keyword evidence="18" id="KW-1185">Reference proteome</keyword>
<dbReference type="GeneTree" id="ENSGT00940000161355"/>
<evidence type="ECO:0000256" key="6">
    <source>
        <dbReference type="ARBA" id="ARBA00023157"/>
    </source>
</evidence>
<organism evidence="17 18">
    <name type="scientific">Crocodylus porosus</name>
    <name type="common">Saltwater crocodile</name>
    <name type="synonym">Estuarine crocodile</name>
    <dbReference type="NCBI Taxonomy" id="8502"/>
    <lineage>
        <taxon>Eukaryota</taxon>
        <taxon>Metazoa</taxon>
        <taxon>Chordata</taxon>
        <taxon>Craniata</taxon>
        <taxon>Vertebrata</taxon>
        <taxon>Euteleostomi</taxon>
        <taxon>Archelosauria</taxon>
        <taxon>Archosauria</taxon>
        <taxon>Crocodylia</taxon>
        <taxon>Longirostres</taxon>
        <taxon>Crocodylidae</taxon>
        <taxon>Crocodylus</taxon>
    </lineage>
</organism>
<dbReference type="Gene3D" id="2.60.40.420">
    <property type="entry name" value="Cupredoxins - blue copper proteins"/>
    <property type="match status" value="1"/>
</dbReference>
<evidence type="ECO:0000256" key="5">
    <source>
        <dbReference type="ARBA" id="ARBA00023136"/>
    </source>
</evidence>
<comment type="subcellular location">
    <subcellularLocation>
        <location evidence="1">Cell membrane</location>
        <topology evidence="1">Lipid-anchor</topology>
        <topology evidence="1">GPI-anchor</topology>
    </subcellularLocation>
</comment>
<dbReference type="InterPro" id="IPR031328">
    <property type="entry name" value="Ephrin"/>
</dbReference>
<evidence type="ECO:0000256" key="3">
    <source>
        <dbReference type="ARBA" id="ARBA00022622"/>
    </source>
</evidence>
<keyword evidence="8" id="KW-0449">Lipoprotein</keyword>
<dbReference type="PANTHER" id="PTHR11304">
    <property type="entry name" value="EPHRIN"/>
    <property type="match status" value="1"/>
</dbReference>
<dbReference type="InterPro" id="IPR034252">
    <property type="entry name" value="Ephrin-A_Ecto"/>
</dbReference>
<dbReference type="Proteomes" id="UP000594220">
    <property type="component" value="Unplaced"/>
</dbReference>
<keyword evidence="3" id="KW-0336">GPI-anchor</keyword>
<dbReference type="GO" id="GO:0007411">
    <property type="term" value="P:axon guidance"/>
    <property type="evidence" value="ECO:0007669"/>
    <property type="project" value="TreeGrafter"/>
</dbReference>
<keyword evidence="4" id="KW-0732">Signal</keyword>
<dbReference type="PROSITE" id="PS51551">
    <property type="entry name" value="EPHRIN_RBD_2"/>
    <property type="match status" value="1"/>
</dbReference>
<evidence type="ECO:0000259" key="16">
    <source>
        <dbReference type="PROSITE" id="PS51551"/>
    </source>
</evidence>
<name>A0A7M4E389_CROPO</name>
<comment type="caution">
    <text evidence="14">Lacks conserved residue(s) required for the propagation of feature annotation.</text>
</comment>
<evidence type="ECO:0000256" key="9">
    <source>
        <dbReference type="ARBA" id="ARBA00056077"/>
    </source>
</evidence>
<evidence type="ECO:0000256" key="8">
    <source>
        <dbReference type="ARBA" id="ARBA00023288"/>
    </source>
</evidence>
<reference evidence="17" key="1">
    <citation type="submission" date="2025-08" db="UniProtKB">
        <authorList>
            <consortium name="Ensembl"/>
        </authorList>
    </citation>
    <scope>IDENTIFICATION</scope>
</reference>
<evidence type="ECO:0000256" key="2">
    <source>
        <dbReference type="ARBA" id="ARBA00022475"/>
    </source>
</evidence>
<keyword evidence="5 15" id="KW-0472">Membrane</keyword>